<evidence type="ECO:0000259" key="4">
    <source>
        <dbReference type="Pfam" id="PF00205"/>
    </source>
</evidence>
<comment type="similarity">
    <text evidence="1 3">Belongs to the TPP enzyme family.</text>
</comment>
<accession>A0A552FZB1</accession>
<proteinExistence type="inferred from homology"/>
<name>A0A552FZB1_MICAE</name>
<dbReference type="InterPro" id="IPR029061">
    <property type="entry name" value="THDP-binding"/>
</dbReference>
<dbReference type="InterPro" id="IPR012000">
    <property type="entry name" value="Thiamin_PyroP_enz_cen_dom"/>
</dbReference>
<dbReference type="CDD" id="cd07035">
    <property type="entry name" value="TPP_PYR_POX_like"/>
    <property type="match status" value="1"/>
</dbReference>
<dbReference type="PANTHER" id="PTHR18968:SF142">
    <property type="entry name" value="ACETOLACTATE SYNTHASE"/>
    <property type="match status" value="1"/>
</dbReference>
<evidence type="ECO:0000256" key="1">
    <source>
        <dbReference type="ARBA" id="ARBA00007812"/>
    </source>
</evidence>
<dbReference type="InterPro" id="IPR029035">
    <property type="entry name" value="DHS-like_NAD/FAD-binding_dom"/>
</dbReference>
<reference evidence="7 8" key="1">
    <citation type="submission" date="2019-01" db="EMBL/GenBank/DDBJ databases">
        <title>Coherence of Microcystis species and biogeography revealed through population genomics.</title>
        <authorList>
            <person name="Perez-Carrascal O.M."/>
            <person name="Terrat Y."/>
            <person name="Giani A."/>
            <person name="Fortin N."/>
            <person name="Tromas N."/>
            <person name="Shapiro B.J."/>
        </authorList>
    </citation>
    <scope>NUCLEOTIDE SEQUENCE [LARGE SCALE GENOMIC DNA]</scope>
    <source>
        <strain evidence="7">Ma_QC_Ch_20071001_S25D</strain>
    </source>
</reference>
<dbReference type="InterPro" id="IPR045229">
    <property type="entry name" value="TPP_enz"/>
</dbReference>
<dbReference type="AlphaFoldDB" id="A0A552FZB1"/>
<dbReference type="GO" id="GO:0009099">
    <property type="term" value="P:L-valine biosynthetic process"/>
    <property type="evidence" value="ECO:0007669"/>
    <property type="project" value="TreeGrafter"/>
</dbReference>
<evidence type="ECO:0000256" key="2">
    <source>
        <dbReference type="ARBA" id="ARBA00023052"/>
    </source>
</evidence>
<dbReference type="GO" id="GO:0005948">
    <property type="term" value="C:acetolactate synthase complex"/>
    <property type="evidence" value="ECO:0007669"/>
    <property type="project" value="TreeGrafter"/>
</dbReference>
<dbReference type="GO" id="GO:0000287">
    <property type="term" value="F:magnesium ion binding"/>
    <property type="evidence" value="ECO:0007669"/>
    <property type="project" value="InterPro"/>
</dbReference>
<comment type="caution">
    <text evidence="7">The sequence shown here is derived from an EMBL/GenBank/DDBJ whole genome shotgun (WGS) entry which is preliminary data.</text>
</comment>
<dbReference type="SUPFAM" id="SSF52518">
    <property type="entry name" value="Thiamin diphosphate-binding fold (THDP-binding)"/>
    <property type="match status" value="2"/>
</dbReference>
<dbReference type="GO" id="GO:0009097">
    <property type="term" value="P:isoleucine biosynthetic process"/>
    <property type="evidence" value="ECO:0007669"/>
    <property type="project" value="TreeGrafter"/>
</dbReference>
<dbReference type="Pfam" id="PF00205">
    <property type="entry name" value="TPP_enzyme_M"/>
    <property type="match status" value="1"/>
</dbReference>
<evidence type="ECO:0000313" key="8">
    <source>
        <dbReference type="Proteomes" id="UP000316958"/>
    </source>
</evidence>
<evidence type="ECO:0000259" key="5">
    <source>
        <dbReference type="Pfam" id="PF02775"/>
    </source>
</evidence>
<dbReference type="Pfam" id="PF02775">
    <property type="entry name" value="TPP_enzyme_C"/>
    <property type="match status" value="1"/>
</dbReference>
<dbReference type="CDD" id="cd00568">
    <property type="entry name" value="TPP_enzymes"/>
    <property type="match status" value="1"/>
</dbReference>
<dbReference type="GO" id="GO:0003984">
    <property type="term" value="F:acetolactate synthase activity"/>
    <property type="evidence" value="ECO:0007669"/>
    <property type="project" value="TreeGrafter"/>
</dbReference>
<dbReference type="SUPFAM" id="SSF52467">
    <property type="entry name" value="DHS-like NAD/FAD-binding domain"/>
    <property type="match status" value="1"/>
</dbReference>
<dbReference type="EMBL" id="SFBE01000109">
    <property type="protein sequence ID" value="TRU52062.1"/>
    <property type="molecule type" value="Genomic_DNA"/>
</dbReference>
<keyword evidence="2 3" id="KW-0786">Thiamine pyrophosphate</keyword>
<sequence length="603" mass="66337">MIKLSDYVMKFVANLGVKHIFLLPGGGCMHLVDSVGNCKDLEYVCNLHEQACAIASEAYGQYTNNLGVALVTTGPGGTNTLTGVAGAWLDSTPCLFLSGQVKRADIKGERGVRQMGFQEIDIVEMVKSITKYAAIVTDPQTIRYHLEKAVYLAKNGRPGPVWIDIPLDVQAAQIEEADLVGFDRQEVERPVDRSLLQEQVGETIRLFNQSERPVILVGNGVRLAGAMEEFFQLSELLQVPILTTWKAIDFLPESHSLFTGRPGGVGQRGANFTQQNSDWLLSLGARLDFGQTAYAHENFARAAKKIIVDIDSSEIGKMKMLIDVPVCADAGDFIREFLQQSDKIISQDRNRSSWLNRCKGWQAKYPVVMPEYWDEPDGVNNYVLVDVLSEEMSEEDVLVPGSSGACSEITMQAFRVKSGMRIFNTEGLGSMGFGIAAAIGGCVASGGKRTVCIDGDGGFVMNIQELETVKRLNLPIKFFVLNNNGYASIRNTQNNYFQGRLVASDPSSGLTLPDPLKVAEAFGIATAKIANHSNIRQQVRDVLELHEAVVCEVTISPNQFTAPRITSMQRADGTMVSKPLEDMWPFLDREEFLANMMVTPLEE</sequence>
<organism evidence="7 8">
    <name type="scientific">Microcystis aeruginosa Ma_QC_Ch_20071001_S25D</name>
    <dbReference type="NCBI Taxonomy" id="2486250"/>
    <lineage>
        <taxon>Bacteria</taxon>
        <taxon>Bacillati</taxon>
        <taxon>Cyanobacteriota</taxon>
        <taxon>Cyanophyceae</taxon>
        <taxon>Oscillatoriophycideae</taxon>
        <taxon>Chroococcales</taxon>
        <taxon>Microcystaceae</taxon>
        <taxon>Microcystis</taxon>
    </lineage>
</organism>
<dbReference type="Proteomes" id="UP000316958">
    <property type="component" value="Unassembled WGS sequence"/>
</dbReference>
<dbReference type="Gene3D" id="3.40.50.970">
    <property type="match status" value="2"/>
</dbReference>
<protein>
    <submittedName>
        <fullName evidence="7">Thiamine pyrophosphate-binding protein</fullName>
    </submittedName>
</protein>
<dbReference type="PANTHER" id="PTHR18968">
    <property type="entry name" value="THIAMINE PYROPHOSPHATE ENZYMES"/>
    <property type="match status" value="1"/>
</dbReference>
<dbReference type="FunFam" id="3.40.50.970:FF:000007">
    <property type="entry name" value="Acetolactate synthase"/>
    <property type="match status" value="1"/>
</dbReference>
<gene>
    <name evidence="7" type="ORF">EWV57_06400</name>
</gene>
<feature type="domain" description="Thiamine pyrophosphate enzyme N-terminal TPP-binding" evidence="6">
    <location>
        <begin position="3"/>
        <end position="125"/>
    </location>
</feature>
<dbReference type="InterPro" id="IPR011766">
    <property type="entry name" value="TPP_enzyme_TPP-bd"/>
</dbReference>
<evidence type="ECO:0000256" key="3">
    <source>
        <dbReference type="RuleBase" id="RU362132"/>
    </source>
</evidence>
<dbReference type="InterPro" id="IPR012001">
    <property type="entry name" value="Thiamin_PyroP_enz_TPP-bd_dom"/>
</dbReference>
<feature type="domain" description="Thiamine pyrophosphate enzyme TPP-binding" evidence="5">
    <location>
        <begin position="404"/>
        <end position="553"/>
    </location>
</feature>
<dbReference type="Pfam" id="PF02776">
    <property type="entry name" value="TPP_enzyme_N"/>
    <property type="match status" value="1"/>
</dbReference>
<evidence type="ECO:0000259" key="6">
    <source>
        <dbReference type="Pfam" id="PF02776"/>
    </source>
</evidence>
<feature type="domain" description="Thiamine pyrophosphate enzyme central" evidence="4">
    <location>
        <begin position="202"/>
        <end position="336"/>
    </location>
</feature>
<dbReference type="GO" id="GO:0050660">
    <property type="term" value="F:flavin adenine dinucleotide binding"/>
    <property type="evidence" value="ECO:0007669"/>
    <property type="project" value="TreeGrafter"/>
</dbReference>
<evidence type="ECO:0000313" key="7">
    <source>
        <dbReference type="EMBL" id="TRU52062.1"/>
    </source>
</evidence>
<dbReference type="GO" id="GO:0030976">
    <property type="term" value="F:thiamine pyrophosphate binding"/>
    <property type="evidence" value="ECO:0007669"/>
    <property type="project" value="InterPro"/>
</dbReference>
<dbReference type="Gene3D" id="3.40.50.1220">
    <property type="entry name" value="TPP-binding domain"/>
    <property type="match status" value="1"/>
</dbReference>